<dbReference type="PANTHER" id="PTHR43537">
    <property type="entry name" value="TRANSCRIPTIONAL REGULATOR, GNTR FAMILY"/>
    <property type="match status" value="1"/>
</dbReference>
<dbReference type="OrthoDB" id="7834120at2"/>
<reference evidence="6 7" key="1">
    <citation type="submission" date="2019-06" db="EMBL/GenBank/DDBJ databases">
        <title>Genome sequence of Rhodobacteraceae bacterium D4M1.</title>
        <authorList>
            <person name="Cao J."/>
        </authorList>
    </citation>
    <scope>NUCLEOTIDE SEQUENCE [LARGE SCALE GENOMIC DNA]</scope>
    <source>
        <strain evidence="6 7">D4M1</strain>
        <plasmid evidence="7">pd4m1b</plasmid>
    </source>
</reference>
<evidence type="ECO:0000259" key="5">
    <source>
        <dbReference type="PROSITE" id="PS50949"/>
    </source>
</evidence>
<feature type="compositionally biased region" description="Polar residues" evidence="4">
    <location>
        <begin position="226"/>
        <end position="237"/>
    </location>
</feature>
<evidence type="ECO:0000313" key="7">
    <source>
        <dbReference type="Proteomes" id="UP000305888"/>
    </source>
</evidence>
<dbReference type="SMART" id="SM00345">
    <property type="entry name" value="HTH_GNTR"/>
    <property type="match status" value="1"/>
</dbReference>
<evidence type="ECO:0000256" key="1">
    <source>
        <dbReference type="ARBA" id="ARBA00023015"/>
    </source>
</evidence>
<dbReference type="Gene3D" id="1.10.10.10">
    <property type="entry name" value="Winged helix-like DNA-binding domain superfamily/Winged helix DNA-binding domain"/>
    <property type="match status" value="1"/>
</dbReference>
<dbReference type="GO" id="GO:0003700">
    <property type="term" value="F:DNA-binding transcription factor activity"/>
    <property type="evidence" value="ECO:0007669"/>
    <property type="project" value="InterPro"/>
</dbReference>
<feature type="region of interest" description="Disordered" evidence="4">
    <location>
        <begin position="218"/>
        <end position="237"/>
    </location>
</feature>
<protein>
    <submittedName>
        <fullName evidence="6">GntR family transcriptional regulator</fullName>
    </submittedName>
</protein>
<dbReference type="Proteomes" id="UP000305888">
    <property type="component" value="Plasmid pD4M1B"/>
</dbReference>
<keyword evidence="6" id="KW-0614">Plasmid</keyword>
<dbReference type="Pfam" id="PF00392">
    <property type="entry name" value="GntR"/>
    <property type="match status" value="1"/>
</dbReference>
<evidence type="ECO:0000256" key="4">
    <source>
        <dbReference type="SAM" id="MobiDB-lite"/>
    </source>
</evidence>
<evidence type="ECO:0000256" key="3">
    <source>
        <dbReference type="ARBA" id="ARBA00023163"/>
    </source>
</evidence>
<sequence length="237" mass="26039">MTVNFEFERDRAYNRIVALIFGGTYDAATPLSERKLAQALDMGRMPVREALRQLEQEGVVEVRPARGTFVRSVTPQDLAEVYRVRDALEGLAAELAAAAGPTAALSACGMRMRIMSRDASAFTAAEIDDAGTEFHNVLMEASGSVPLSEAVRLFRMRFRLAFHLPRYFAQEIAQETLTEHIAILEAIEARDPAAARARMSDHLARGLDLRLKLETGVGRKPAKGSDSLSNSGMEKTQ</sequence>
<dbReference type="PRINTS" id="PR00035">
    <property type="entry name" value="HTHGNTR"/>
</dbReference>
<dbReference type="PANTHER" id="PTHR43537:SF44">
    <property type="entry name" value="GNTR FAMILY REGULATORY PROTEIN"/>
    <property type="match status" value="1"/>
</dbReference>
<dbReference type="SMART" id="SM00895">
    <property type="entry name" value="FCD"/>
    <property type="match status" value="1"/>
</dbReference>
<keyword evidence="7" id="KW-1185">Reference proteome</keyword>
<dbReference type="InterPro" id="IPR036388">
    <property type="entry name" value="WH-like_DNA-bd_sf"/>
</dbReference>
<keyword evidence="3" id="KW-0804">Transcription</keyword>
<dbReference type="Gene3D" id="1.20.120.530">
    <property type="entry name" value="GntR ligand-binding domain-like"/>
    <property type="match status" value="1"/>
</dbReference>
<dbReference type="GO" id="GO:0003677">
    <property type="term" value="F:DNA binding"/>
    <property type="evidence" value="ECO:0007669"/>
    <property type="project" value="UniProtKB-KW"/>
</dbReference>
<evidence type="ECO:0000313" key="6">
    <source>
        <dbReference type="EMBL" id="QDL94477.1"/>
    </source>
</evidence>
<dbReference type="PROSITE" id="PS50949">
    <property type="entry name" value="HTH_GNTR"/>
    <property type="match status" value="1"/>
</dbReference>
<dbReference type="InterPro" id="IPR008920">
    <property type="entry name" value="TF_FadR/GntR_C"/>
</dbReference>
<dbReference type="KEGG" id="ppru:FDP22_21665"/>
<dbReference type="InterPro" id="IPR036390">
    <property type="entry name" value="WH_DNA-bd_sf"/>
</dbReference>
<dbReference type="SUPFAM" id="SSF48008">
    <property type="entry name" value="GntR ligand-binding domain-like"/>
    <property type="match status" value="1"/>
</dbReference>
<proteinExistence type="predicted"/>
<keyword evidence="2" id="KW-0238">DNA-binding</keyword>
<dbReference type="AlphaFoldDB" id="A0A5B8FJI6"/>
<dbReference type="CDD" id="cd07377">
    <property type="entry name" value="WHTH_GntR"/>
    <property type="match status" value="1"/>
</dbReference>
<dbReference type="InterPro" id="IPR000524">
    <property type="entry name" value="Tscrpt_reg_HTH_GntR"/>
</dbReference>
<dbReference type="InterPro" id="IPR011711">
    <property type="entry name" value="GntR_C"/>
</dbReference>
<dbReference type="RefSeq" id="WP_138576273.1">
    <property type="nucleotide sequence ID" value="NZ_CP040820.1"/>
</dbReference>
<geneLocation type="plasmid" evidence="7">
    <name>pd4m1b</name>
</geneLocation>
<dbReference type="EMBL" id="CP040820">
    <property type="protein sequence ID" value="QDL94477.1"/>
    <property type="molecule type" value="Genomic_DNA"/>
</dbReference>
<name>A0A5B8FJI6_9RHOB</name>
<evidence type="ECO:0000256" key="2">
    <source>
        <dbReference type="ARBA" id="ARBA00023125"/>
    </source>
</evidence>
<dbReference type="SUPFAM" id="SSF46785">
    <property type="entry name" value="Winged helix' DNA-binding domain"/>
    <property type="match status" value="1"/>
</dbReference>
<accession>A0A5B8FJI6</accession>
<gene>
    <name evidence="6" type="ORF">FDP22_21665</name>
</gene>
<dbReference type="Pfam" id="PF07729">
    <property type="entry name" value="FCD"/>
    <property type="match status" value="1"/>
</dbReference>
<feature type="domain" description="HTH gntR-type" evidence="5">
    <location>
        <begin position="6"/>
        <end position="73"/>
    </location>
</feature>
<keyword evidence="1" id="KW-0805">Transcription regulation</keyword>
<organism evidence="6 7">
    <name type="scientific">Paroceanicella profunda</name>
    <dbReference type="NCBI Taxonomy" id="2579971"/>
    <lineage>
        <taxon>Bacteria</taxon>
        <taxon>Pseudomonadati</taxon>
        <taxon>Pseudomonadota</taxon>
        <taxon>Alphaproteobacteria</taxon>
        <taxon>Rhodobacterales</taxon>
        <taxon>Paracoccaceae</taxon>
        <taxon>Paroceanicella</taxon>
    </lineage>
</organism>